<dbReference type="Proteomes" id="UP000785625">
    <property type="component" value="Unassembled WGS sequence"/>
</dbReference>
<dbReference type="PROSITE" id="PS00690">
    <property type="entry name" value="DEAH_ATP_HELICASE"/>
    <property type="match status" value="1"/>
</dbReference>
<evidence type="ECO:0000256" key="5">
    <source>
        <dbReference type="ARBA" id="ARBA00023125"/>
    </source>
</evidence>
<keyword evidence="2" id="KW-0378">Hydrolase</keyword>
<dbReference type="EMBL" id="JACJKU010000001">
    <property type="protein sequence ID" value="MBM6939925.1"/>
    <property type="molecule type" value="Genomic_DNA"/>
</dbReference>
<dbReference type="PROSITE" id="PS51192">
    <property type="entry name" value="HELICASE_ATP_BIND_1"/>
    <property type="match status" value="1"/>
</dbReference>
<dbReference type="RefSeq" id="WP_204784393.1">
    <property type="nucleotide sequence ID" value="NZ_CALVGD010000086.1"/>
</dbReference>
<evidence type="ECO:0000256" key="1">
    <source>
        <dbReference type="ARBA" id="ARBA00022741"/>
    </source>
</evidence>
<feature type="domain" description="Helicase ATP-binding" evidence="6">
    <location>
        <begin position="29"/>
        <end position="196"/>
    </location>
</feature>
<dbReference type="PANTHER" id="PTHR13710">
    <property type="entry name" value="DNA HELICASE RECQ FAMILY MEMBER"/>
    <property type="match status" value="1"/>
</dbReference>
<dbReference type="SMART" id="SM00490">
    <property type="entry name" value="HELICc"/>
    <property type="match status" value="1"/>
</dbReference>
<comment type="caution">
    <text evidence="8">The sequence shown here is derived from an EMBL/GenBank/DDBJ whole genome shotgun (WGS) entry which is preliminary data.</text>
</comment>
<gene>
    <name evidence="8" type="ORF">H5975_00215</name>
</gene>
<sequence>MNNISLTLHNILHDKYNFKTFRPGQEETLMSVLSGHPTLSILPTGSGKSLLYQLPAHLTNGLIVVISPLISLMQDQVDRIRQQNQFKVAMLNSNLDFREQTQILKTMQQYRFLFTSPETLVKPAVQQKLANLDISMLVVDEAHCISQWGPNFRPEYLLIKDVIRRIAPQRLLMLTATATPSVTKDIITKMGLDPNAVKIIRQPVDRKNIFLAVHRLPDEHTKQENLIEMINKLGPGGVTYFSSKKVTNQVAELITKKTDLRVGIYHAGLSRIERYQVQQQFMHNQLDLICATSAFGMGINKNDIRYVIHYHMPGSIESYVQEFGRAGRDGLAALSLILYAPGDEFIQDNLVQTAVPSVESLEAVLQKRLPLNVFGEEQDLIDFYLQHHYSPQQICQILDEQNLLSKKRVRTMLNYIAGDHCYREVINAYFGQDDFQKPQMCCSYDQPDWQVDDLDLPAVKQQVQVKSTDWQTIIDNLFHDGSI</sequence>
<keyword evidence="3 8" id="KW-0347">Helicase</keyword>
<evidence type="ECO:0000259" key="6">
    <source>
        <dbReference type="PROSITE" id="PS51192"/>
    </source>
</evidence>
<reference evidence="8 9" key="1">
    <citation type="journal article" date="2021" name="Sci. Rep.">
        <title>The distribution of antibiotic resistance genes in chicken gut microbiota commensals.</title>
        <authorList>
            <person name="Juricova H."/>
            <person name="Matiasovicova J."/>
            <person name="Kubasova T."/>
            <person name="Cejkova D."/>
            <person name="Rychlik I."/>
        </authorList>
    </citation>
    <scope>NUCLEOTIDE SEQUENCE [LARGE SCALE GENOMIC DNA]</scope>
    <source>
        <strain evidence="8 9">An574</strain>
    </source>
</reference>
<accession>A0ABS2GUK5</accession>
<dbReference type="InterPro" id="IPR002464">
    <property type="entry name" value="DNA/RNA_helicase_DEAH_CS"/>
</dbReference>
<dbReference type="Pfam" id="PF00270">
    <property type="entry name" value="DEAD"/>
    <property type="match status" value="1"/>
</dbReference>
<evidence type="ECO:0000256" key="2">
    <source>
        <dbReference type="ARBA" id="ARBA00022801"/>
    </source>
</evidence>
<keyword evidence="5" id="KW-0238">DNA-binding</keyword>
<protein>
    <submittedName>
        <fullName evidence="8">ATP-dependent DNA helicase RecQ</fullName>
    </submittedName>
</protein>
<dbReference type="CDD" id="cd17920">
    <property type="entry name" value="DEXHc_RecQ"/>
    <property type="match status" value="1"/>
</dbReference>
<dbReference type="SMART" id="SM00487">
    <property type="entry name" value="DEXDc"/>
    <property type="match status" value="1"/>
</dbReference>
<keyword evidence="9" id="KW-1185">Reference proteome</keyword>
<proteinExistence type="predicted"/>
<dbReference type="InterPro" id="IPR027417">
    <property type="entry name" value="P-loop_NTPase"/>
</dbReference>
<dbReference type="InterPro" id="IPR001650">
    <property type="entry name" value="Helicase_C-like"/>
</dbReference>
<name>A0ABS2GUK5_9LACO</name>
<dbReference type="PROSITE" id="PS51194">
    <property type="entry name" value="HELICASE_CTER"/>
    <property type="match status" value="1"/>
</dbReference>
<evidence type="ECO:0000259" key="7">
    <source>
        <dbReference type="PROSITE" id="PS51194"/>
    </source>
</evidence>
<evidence type="ECO:0000256" key="4">
    <source>
        <dbReference type="ARBA" id="ARBA00022840"/>
    </source>
</evidence>
<evidence type="ECO:0000313" key="8">
    <source>
        <dbReference type="EMBL" id="MBM6939925.1"/>
    </source>
</evidence>
<keyword evidence="4" id="KW-0067">ATP-binding</keyword>
<dbReference type="GO" id="GO:0004386">
    <property type="term" value="F:helicase activity"/>
    <property type="evidence" value="ECO:0007669"/>
    <property type="project" value="UniProtKB-KW"/>
</dbReference>
<organism evidence="8 9">
    <name type="scientific">Limosilactobacillus coleohominis</name>
    <dbReference type="NCBI Taxonomy" id="181675"/>
    <lineage>
        <taxon>Bacteria</taxon>
        <taxon>Bacillati</taxon>
        <taxon>Bacillota</taxon>
        <taxon>Bacilli</taxon>
        <taxon>Lactobacillales</taxon>
        <taxon>Lactobacillaceae</taxon>
        <taxon>Limosilactobacillus</taxon>
    </lineage>
</organism>
<dbReference type="Gene3D" id="3.40.50.300">
    <property type="entry name" value="P-loop containing nucleotide triphosphate hydrolases"/>
    <property type="match status" value="2"/>
</dbReference>
<dbReference type="InterPro" id="IPR014001">
    <property type="entry name" value="Helicase_ATP-bd"/>
</dbReference>
<evidence type="ECO:0000313" key="9">
    <source>
        <dbReference type="Proteomes" id="UP000785625"/>
    </source>
</evidence>
<dbReference type="NCBIfam" id="TIGR00614">
    <property type="entry name" value="recQ_fam"/>
    <property type="match status" value="1"/>
</dbReference>
<dbReference type="InterPro" id="IPR011545">
    <property type="entry name" value="DEAD/DEAH_box_helicase_dom"/>
</dbReference>
<dbReference type="Pfam" id="PF00271">
    <property type="entry name" value="Helicase_C"/>
    <property type="match status" value="1"/>
</dbReference>
<dbReference type="SUPFAM" id="SSF52540">
    <property type="entry name" value="P-loop containing nucleoside triphosphate hydrolases"/>
    <property type="match status" value="1"/>
</dbReference>
<keyword evidence="1" id="KW-0547">Nucleotide-binding</keyword>
<feature type="domain" description="Helicase C-terminal" evidence="7">
    <location>
        <begin position="225"/>
        <end position="381"/>
    </location>
</feature>
<dbReference type="PANTHER" id="PTHR13710:SF84">
    <property type="entry name" value="ATP-DEPENDENT DNA HELICASE RECS-RELATED"/>
    <property type="match status" value="1"/>
</dbReference>
<evidence type="ECO:0000256" key="3">
    <source>
        <dbReference type="ARBA" id="ARBA00022806"/>
    </source>
</evidence>
<dbReference type="InterPro" id="IPR004589">
    <property type="entry name" value="DNA_helicase_ATP-dep_RecQ"/>
</dbReference>